<keyword evidence="2" id="KW-1185">Reference proteome</keyword>
<dbReference type="InterPro" id="IPR036691">
    <property type="entry name" value="Endo/exonu/phosph_ase_sf"/>
</dbReference>
<dbReference type="Proteomes" id="UP001146120">
    <property type="component" value="Unassembled WGS sequence"/>
</dbReference>
<reference evidence="1" key="2">
    <citation type="journal article" date="2023" name="Microbiol Resour">
        <title>Decontamination and Annotation of the Draft Genome Sequence of the Oomycete Lagenidium giganteum ARSEF 373.</title>
        <authorList>
            <person name="Morgan W.R."/>
            <person name="Tartar A."/>
        </authorList>
    </citation>
    <scope>NUCLEOTIDE SEQUENCE</scope>
    <source>
        <strain evidence="1">ARSEF 373</strain>
    </source>
</reference>
<dbReference type="SUPFAM" id="SSF56219">
    <property type="entry name" value="DNase I-like"/>
    <property type="match status" value="1"/>
</dbReference>
<gene>
    <name evidence="1" type="ORF">N0F65_006169</name>
</gene>
<accession>A0AAV2ZA93</accession>
<comment type="caution">
    <text evidence="1">The sequence shown here is derived from an EMBL/GenBank/DDBJ whole genome shotgun (WGS) entry which is preliminary data.</text>
</comment>
<evidence type="ECO:0000313" key="2">
    <source>
        <dbReference type="Proteomes" id="UP001146120"/>
    </source>
</evidence>
<sequence length="437" mass="50026">METLTLSHYKRPSLPTTNEKDVLSLNGLTCLSMPSVSGRTTTPTIFQGTMTITSSFTHYALSKTSKTLQPGTFGFGHFGTIPFAARAYFFEMLYPRDLRSNPFPTPSIIFDRLPRYLDENAWPIAMGDINLTLHADLDQHNAFQRVCLQGRAQLLDWMHEFQLVGSRRLYHPDIKECTGPSRKIDYILMSGQLHQDHLQEVTHDFQHQPHGADHVGIKFNIGIAVHKPTNRTPWKCPACADVVISVASPVHESLAVLKRDDGCLSMVYRQFRLMREDPVYKAQSVDAASVREKKSLIFNVSLRPSKTSIGILGRWTPPHRRLHIDMANLLRRNHLIDPTEHQFYVALMAFVRVKRRSQIDISRFRHRLRLASDLSLFHGFIHTKKRNRLHPSRVENLAFVYLNGGDKVACNPVDYGQDDDDECSLHEEIDGNEQEEY</sequence>
<reference evidence="1" key="1">
    <citation type="submission" date="2022-11" db="EMBL/GenBank/DDBJ databases">
        <authorList>
            <person name="Morgan W.R."/>
            <person name="Tartar A."/>
        </authorList>
    </citation>
    <scope>NUCLEOTIDE SEQUENCE</scope>
    <source>
        <strain evidence="1">ARSEF 373</strain>
    </source>
</reference>
<evidence type="ECO:0000313" key="1">
    <source>
        <dbReference type="EMBL" id="DBA02294.1"/>
    </source>
</evidence>
<dbReference type="Gene3D" id="3.60.10.10">
    <property type="entry name" value="Endonuclease/exonuclease/phosphatase"/>
    <property type="match status" value="1"/>
</dbReference>
<organism evidence="1 2">
    <name type="scientific">Lagenidium giganteum</name>
    <dbReference type="NCBI Taxonomy" id="4803"/>
    <lineage>
        <taxon>Eukaryota</taxon>
        <taxon>Sar</taxon>
        <taxon>Stramenopiles</taxon>
        <taxon>Oomycota</taxon>
        <taxon>Peronosporomycetes</taxon>
        <taxon>Pythiales</taxon>
        <taxon>Pythiaceae</taxon>
    </lineage>
</organism>
<protein>
    <submittedName>
        <fullName evidence="1">Uncharacterized protein</fullName>
    </submittedName>
</protein>
<proteinExistence type="predicted"/>
<dbReference type="AlphaFoldDB" id="A0AAV2ZA93"/>
<name>A0AAV2ZA93_9STRA</name>
<dbReference type="EMBL" id="DAKRPA010000033">
    <property type="protein sequence ID" value="DBA02294.1"/>
    <property type="molecule type" value="Genomic_DNA"/>
</dbReference>